<proteinExistence type="predicted"/>
<accession>A0A9W6WXP0</accession>
<dbReference type="AlphaFoldDB" id="A0A9W6WXP0"/>
<dbReference type="OrthoDB" id="97590at2759"/>
<name>A0A9W6WXP0_9STRA</name>
<keyword evidence="2" id="KW-1185">Reference proteome</keyword>
<gene>
    <name evidence="1" type="ORF">Plil01_000788900</name>
</gene>
<protein>
    <submittedName>
        <fullName evidence="1">Unnamed protein product</fullName>
    </submittedName>
</protein>
<dbReference type="Proteomes" id="UP001165083">
    <property type="component" value="Unassembled WGS sequence"/>
</dbReference>
<organism evidence="1 2">
    <name type="scientific">Phytophthora lilii</name>
    <dbReference type="NCBI Taxonomy" id="2077276"/>
    <lineage>
        <taxon>Eukaryota</taxon>
        <taxon>Sar</taxon>
        <taxon>Stramenopiles</taxon>
        <taxon>Oomycota</taxon>
        <taxon>Peronosporomycetes</taxon>
        <taxon>Peronosporales</taxon>
        <taxon>Peronosporaceae</taxon>
        <taxon>Phytophthora</taxon>
    </lineage>
</organism>
<comment type="caution">
    <text evidence="1">The sequence shown here is derived from an EMBL/GenBank/DDBJ whole genome shotgun (WGS) entry which is preliminary data.</text>
</comment>
<dbReference type="EMBL" id="BSXW01000373">
    <property type="protein sequence ID" value="GMF20330.1"/>
    <property type="molecule type" value="Genomic_DNA"/>
</dbReference>
<reference evidence="1" key="1">
    <citation type="submission" date="2023-04" db="EMBL/GenBank/DDBJ databases">
        <title>Phytophthora lilii NBRC 32176.</title>
        <authorList>
            <person name="Ichikawa N."/>
            <person name="Sato H."/>
            <person name="Tonouchi N."/>
        </authorList>
    </citation>
    <scope>NUCLEOTIDE SEQUENCE</scope>
    <source>
        <strain evidence="1">NBRC 32176</strain>
    </source>
</reference>
<evidence type="ECO:0000313" key="2">
    <source>
        <dbReference type="Proteomes" id="UP001165083"/>
    </source>
</evidence>
<evidence type="ECO:0000313" key="1">
    <source>
        <dbReference type="EMBL" id="GMF20330.1"/>
    </source>
</evidence>
<sequence length="169" mass="19025">MLPASAHEVRIRLLQSLVKNDKPGRYSASVDQKRRFEAVFDGVAWEQNLKKVYEDVADSHRLKHFKIYPMLLNDSSFQLLASKVDDIIATSVMERTNDASDTDKMTLIDAVVRAVFRECSSRVKLERNASFKCTALEAFGELDLLRAGGIEKSVVFECGGYSFDKGIAR</sequence>